<keyword evidence="10" id="KW-1185">Reference proteome</keyword>
<keyword evidence="4" id="KW-0804">Transcription</keyword>
<dbReference type="OMA" id="WHEYGRA"/>
<dbReference type="InterPro" id="IPR057520">
    <property type="entry name" value="GRHL1/CP2_C"/>
</dbReference>
<feature type="region of interest" description="Disordered" evidence="7">
    <location>
        <begin position="462"/>
        <end position="482"/>
    </location>
</feature>
<evidence type="ECO:0000256" key="1">
    <source>
        <dbReference type="ARBA" id="ARBA00004123"/>
    </source>
</evidence>
<dbReference type="PhylomeDB" id="T1IHN7"/>
<feature type="region of interest" description="Disordered" evidence="7">
    <location>
        <begin position="234"/>
        <end position="259"/>
    </location>
</feature>
<dbReference type="Pfam" id="PF25416">
    <property type="entry name" value="GRHL1_C"/>
    <property type="match status" value="1"/>
</dbReference>
<reference evidence="10" key="1">
    <citation type="submission" date="2011-05" db="EMBL/GenBank/DDBJ databases">
        <authorList>
            <person name="Richards S.R."/>
            <person name="Qu J."/>
            <person name="Jiang H."/>
            <person name="Jhangiani S.N."/>
            <person name="Agravi P."/>
            <person name="Goodspeed R."/>
            <person name="Gross S."/>
            <person name="Mandapat C."/>
            <person name="Jackson L."/>
            <person name="Mathew T."/>
            <person name="Pu L."/>
            <person name="Thornton R."/>
            <person name="Saada N."/>
            <person name="Wilczek-Boney K.B."/>
            <person name="Lee S."/>
            <person name="Kovar C."/>
            <person name="Wu Y."/>
            <person name="Scherer S.E."/>
            <person name="Worley K.C."/>
            <person name="Muzny D.M."/>
            <person name="Gibbs R."/>
        </authorList>
    </citation>
    <scope>NUCLEOTIDE SEQUENCE</scope>
    <source>
        <strain evidence="10">Brora</strain>
    </source>
</reference>
<dbReference type="EMBL" id="JH429957">
    <property type="status" value="NOT_ANNOTATED_CDS"/>
    <property type="molecule type" value="Genomic_DNA"/>
</dbReference>
<keyword evidence="5 6" id="KW-0539">Nucleus</keyword>
<dbReference type="InterPro" id="IPR040167">
    <property type="entry name" value="TF_CP2-like"/>
</dbReference>
<dbReference type="Pfam" id="PF04516">
    <property type="entry name" value="CP2"/>
    <property type="match status" value="1"/>
</dbReference>
<evidence type="ECO:0000313" key="9">
    <source>
        <dbReference type="EnsemblMetazoa" id="SMAR000355-PA"/>
    </source>
</evidence>
<feature type="compositionally biased region" description="Polar residues" evidence="7">
    <location>
        <begin position="234"/>
        <end position="248"/>
    </location>
</feature>
<feature type="compositionally biased region" description="Basic and acidic residues" evidence="7">
    <location>
        <begin position="35"/>
        <end position="56"/>
    </location>
</feature>
<keyword evidence="2" id="KW-0805">Transcription regulation</keyword>
<evidence type="ECO:0000313" key="10">
    <source>
        <dbReference type="Proteomes" id="UP000014500"/>
    </source>
</evidence>
<dbReference type="PANTHER" id="PTHR11037:SF20">
    <property type="entry name" value="PROTEIN GRAINYHEAD"/>
    <property type="match status" value="1"/>
</dbReference>
<dbReference type="GO" id="GO:0005634">
    <property type="term" value="C:nucleus"/>
    <property type="evidence" value="ECO:0007669"/>
    <property type="project" value="UniProtKB-SubCell"/>
</dbReference>
<dbReference type="AlphaFoldDB" id="T1IHN7"/>
<evidence type="ECO:0000256" key="3">
    <source>
        <dbReference type="ARBA" id="ARBA00023125"/>
    </source>
</evidence>
<accession>T1IHN7</accession>
<dbReference type="PANTHER" id="PTHR11037">
    <property type="entry name" value="TRANSCRIPTION FACTOR CP2"/>
    <property type="match status" value="1"/>
</dbReference>
<dbReference type="PROSITE" id="PS51968">
    <property type="entry name" value="GRH_CP2_DB"/>
    <property type="match status" value="1"/>
</dbReference>
<organism evidence="9 10">
    <name type="scientific">Strigamia maritima</name>
    <name type="common">European centipede</name>
    <name type="synonym">Geophilus maritimus</name>
    <dbReference type="NCBI Taxonomy" id="126957"/>
    <lineage>
        <taxon>Eukaryota</taxon>
        <taxon>Metazoa</taxon>
        <taxon>Ecdysozoa</taxon>
        <taxon>Arthropoda</taxon>
        <taxon>Myriapoda</taxon>
        <taxon>Chilopoda</taxon>
        <taxon>Pleurostigmophora</taxon>
        <taxon>Geophilomorpha</taxon>
        <taxon>Linotaeniidae</taxon>
        <taxon>Strigamia</taxon>
    </lineage>
</organism>
<evidence type="ECO:0000256" key="2">
    <source>
        <dbReference type="ARBA" id="ARBA00023015"/>
    </source>
</evidence>
<dbReference type="STRING" id="126957.T1IHN7"/>
<protein>
    <recommendedName>
        <fullName evidence="8">Grh/CP2 DB domain-containing protein</fullName>
    </recommendedName>
</protein>
<dbReference type="Proteomes" id="UP000014500">
    <property type="component" value="Unassembled WGS sequence"/>
</dbReference>
<evidence type="ECO:0000256" key="7">
    <source>
        <dbReference type="SAM" id="MobiDB-lite"/>
    </source>
</evidence>
<evidence type="ECO:0000259" key="8">
    <source>
        <dbReference type="PROSITE" id="PS51968"/>
    </source>
</evidence>
<keyword evidence="3 6" id="KW-0238">DNA-binding</keyword>
<name>T1IHN7_STRMM</name>
<dbReference type="eggNOG" id="KOG4091">
    <property type="taxonomic scope" value="Eukaryota"/>
</dbReference>
<evidence type="ECO:0000256" key="6">
    <source>
        <dbReference type="PROSITE-ProRule" id="PRU01313"/>
    </source>
</evidence>
<dbReference type="HOGENOM" id="CLU_005625_3_0_1"/>
<reference evidence="9" key="2">
    <citation type="submission" date="2015-02" db="UniProtKB">
        <authorList>
            <consortium name="EnsemblMetazoa"/>
        </authorList>
    </citation>
    <scope>IDENTIFICATION</scope>
</reference>
<feature type="region of interest" description="Disordered" evidence="7">
    <location>
        <begin position="1"/>
        <end position="102"/>
    </location>
</feature>
<evidence type="ECO:0000256" key="4">
    <source>
        <dbReference type="ARBA" id="ARBA00023163"/>
    </source>
</evidence>
<sequence>MQYASVTQVDRAVKGSREASSSPATGDVDLYLNSVKREPEDLTSRKSPDKDNEKALHLNGDTDSDPASIKREPADSPLARSPPTPAATPVAEADANSSRTDMSATQSYANFTNMSTASYEHVTQYGVLPAPQNQFSNSSRASAATTAAAFGATNDYYRDYYVGGDQFGGAATAQDANASSFVERYLRPAGTNNTSYKSNLTVDLPSPDSGIGEAAITPRDSAGLPQIFDYSELSQQSQLTDTRPNSAAPSARRPWNDFSRNSEADKVQIPKLYSSVGFRYYLEAPISTSQRREDDRITYINKGQFYGITLEYIPDGDKPLKSHTVKSMIMLVFREEKSSEEEVKAWQFWHGRQHSHNKCLTLIRLVAFRYENSSGLVGCIEEVAHNTIAIYWNPLESPAKINVAVQCLSTDFSNQKGVKGLPLHLQIDTFDDIRDTGAPPVHRAYCQIKVFCDKGAERKTRDEERRAAKRKLSSPGRKKSEELYHPTCDRSEFYSMSDLLKPPVLFTPTGDLDKLTSMELNFYGGEETSPGLEKKLETADNAVDNVFAPPPVKRNKIALPGDRGELNTPPTSSQLMLYVRREEEEVYNALHLVPPSLGGITVKMDDEMIRHYCNEDTFIIEVCKVMEGDMDGFDITLTEL</sequence>
<proteinExistence type="predicted"/>
<comment type="subcellular location">
    <subcellularLocation>
        <location evidence="1 6">Nucleus</location>
    </subcellularLocation>
</comment>
<dbReference type="GO" id="GO:0000978">
    <property type="term" value="F:RNA polymerase II cis-regulatory region sequence-specific DNA binding"/>
    <property type="evidence" value="ECO:0007669"/>
    <property type="project" value="TreeGrafter"/>
</dbReference>
<dbReference type="GO" id="GO:0001228">
    <property type="term" value="F:DNA-binding transcription activator activity, RNA polymerase II-specific"/>
    <property type="evidence" value="ECO:0007669"/>
    <property type="project" value="TreeGrafter"/>
</dbReference>
<dbReference type="InterPro" id="IPR007604">
    <property type="entry name" value="CP2"/>
</dbReference>
<dbReference type="EnsemblMetazoa" id="SMAR000355-RA">
    <property type="protein sequence ID" value="SMAR000355-PA"/>
    <property type="gene ID" value="SMAR000355"/>
</dbReference>
<evidence type="ECO:0000256" key="5">
    <source>
        <dbReference type="ARBA" id="ARBA00023242"/>
    </source>
</evidence>
<feature type="domain" description="Grh/CP2 DB" evidence="8">
    <location>
        <begin position="274"/>
        <end position="507"/>
    </location>
</feature>